<dbReference type="PANTHER" id="PTHR36919">
    <property type="entry name" value="BLR1215 PROTEIN"/>
    <property type="match status" value="1"/>
</dbReference>
<organism evidence="3 4">
    <name type="scientific">Pontivivens nitratireducens</name>
    <dbReference type="NCBI Taxonomy" id="2758038"/>
    <lineage>
        <taxon>Bacteria</taxon>
        <taxon>Pseudomonadati</taxon>
        <taxon>Pseudomonadota</taxon>
        <taxon>Alphaproteobacteria</taxon>
        <taxon>Rhodobacterales</taxon>
        <taxon>Paracoccaceae</taxon>
        <taxon>Pontivivens</taxon>
    </lineage>
</organism>
<keyword evidence="4" id="KW-1185">Reference proteome</keyword>
<proteinExistence type="predicted"/>
<gene>
    <name evidence="3" type="ORF">G8E03_01210</name>
</gene>
<dbReference type="InterPro" id="IPR019223">
    <property type="entry name" value="DUF2147"/>
</dbReference>
<dbReference type="Gene3D" id="2.40.128.520">
    <property type="match status" value="1"/>
</dbReference>
<sequence length="132" mass="14031">MKKMILATALVLGAPLAAQAQDVNGMWQSEPGETGSYVTVAIDNCAANAAQTCGTITGVFEADGSAGDQTIIGKPIIWDMQPTNPGNWAQGTIWAPDQDKTYDSKMSLSGNTLEVSGCVLFICRSQNWTRMN</sequence>
<dbReference type="Proteomes" id="UP000500791">
    <property type="component" value="Chromosome"/>
</dbReference>
<protein>
    <submittedName>
        <fullName evidence="3">DUF2147 domain-containing protein</fullName>
    </submittedName>
</protein>
<feature type="signal peptide" evidence="1">
    <location>
        <begin position="1"/>
        <end position="20"/>
    </location>
</feature>
<evidence type="ECO:0000313" key="4">
    <source>
        <dbReference type="Proteomes" id="UP000500791"/>
    </source>
</evidence>
<evidence type="ECO:0000313" key="3">
    <source>
        <dbReference type="EMBL" id="QIK39497.1"/>
    </source>
</evidence>
<name>A0A6G7VI80_9RHOB</name>
<keyword evidence="1" id="KW-0732">Signal</keyword>
<feature type="domain" description="DUF2147" evidence="2">
    <location>
        <begin position="25"/>
        <end position="130"/>
    </location>
</feature>
<evidence type="ECO:0000259" key="2">
    <source>
        <dbReference type="Pfam" id="PF09917"/>
    </source>
</evidence>
<reference evidence="3 4" key="1">
    <citation type="submission" date="2020-03" db="EMBL/GenBank/DDBJ databases">
        <title>Complete genome sequence of Monaibacterium sp. ALG8 with diverse plasmids.</title>
        <authorList>
            <person name="Sun C."/>
        </authorList>
    </citation>
    <scope>NUCLEOTIDE SEQUENCE [LARGE SCALE GENOMIC DNA]</scope>
    <source>
        <strain evidence="3 4">ALG8</strain>
    </source>
</reference>
<dbReference type="AlphaFoldDB" id="A0A6G7VI80"/>
<evidence type="ECO:0000256" key="1">
    <source>
        <dbReference type="SAM" id="SignalP"/>
    </source>
</evidence>
<dbReference type="KEGG" id="mon:G8E03_01210"/>
<dbReference type="EMBL" id="CP049811">
    <property type="protein sequence ID" value="QIK39497.1"/>
    <property type="molecule type" value="Genomic_DNA"/>
</dbReference>
<dbReference type="Pfam" id="PF09917">
    <property type="entry name" value="DUF2147"/>
    <property type="match status" value="1"/>
</dbReference>
<dbReference type="RefSeq" id="WP_166187706.1">
    <property type="nucleotide sequence ID" value="NZ_CP049811.1"/>
</dbReference>
<accession>A0A6G7VI80</accession>
<dbReference type="PANTHER" id="PTHR36919:SF3">
    <property type="entry name" value="BLL5882 PROTEIN"/>
    <property type="match status" value="1"/>
</dbReference>
<feature type="chain" id="PRO_5026287195" evidence="1">
    <location>
        <begin position="21"/>
        <end position="132"/>
    </location>
</feature>